<keyword evidence="2 5" id="KW-0812">Transmembrane</keyword>
<feature type="transmembrane region" description="Helical" evidence="5">
    <location>
        <begin position="84"/>
        <end position="106"/>
    </location>
</feature>
<dbReference type="InterPro" id="IPR008217">
    <property type="entry name" value="Ccc1_fam"/>
</dbReference>
<dbReference type="GO" id="GO:0005384">
    <property type="term" value="F:manganese ion transmembrane transporter activity"/>
    <property type="evidence" value="ECO:0007669"/>
    <property type="project" value="InterPro"/>
</dbReference>
<feature type="transmembrane region" description="Helical" evidence="5">
    <location>
        <begin position="143"/>
        <end position="163"/>
    </location>
</feature>
<sequence>MRYDSPSVSYFRSFVFGVEDSLVSTVGLLSGVAIAGVPRSTILLIGIVLIFVESFSMAAGSFLSEESAEELAHHVEAPVRRPAIAGAVMFGSYFLAGFIPLFPYVFLPAAALPWSIGASLAALFALGAVGAKISRIPLVKSGFRMLVIGGVTILIGVAVGTMFPRSI</sequence>
<evidence type="ECO:0000256" key="1">
    <source>
        <dbReference type="ARBA" id="ARBA00004127"/>
    </source>
</evidence>
<accession>A0A1G2CK91</accession>
<dbReference type="Pfam" id="PF01988">
    <property type="entry name" value="VIT1"/>
    <property type="match status" value="2"/>
</dbReference>
<dbReference type="GO" id="GO:0012505">
    <property type="term" value="C:endomembrane system"/>
    <property type="evidence" value="ECO:0007669"/>
    <property type="project" value="UniProtKB-SubCell"/>
</dbReference>
<dbReference type="PANTHER" id="PTHR31851">
    <property type="entry name" value="FE(2+)/MN(2+) TRANSPORTER PCL1"/>
    <property type="match status" value="1"/>
</dbReference>
<dbReference type="EMBL" id="MHLC01000021">
    <property type="protein sequence ID" value="OGZ01061.1"/>
    <property type="molecule type" value="Genomic_DNA"/>
</dbReference>
<gene>
    <name evidence="6" type="ORF">A3A43_00235</name>
</gene>
<evidence type="ECO:0000256" key="2">
    <source>
        <dbReference type="ARBA" id="ARBA00022692"/>
    </source>
</evidence>
<feature type="transmembrane region" description="Helical" evidence="5">
    <location>
        <begin position="112"/>
        <end position="131"/>
    </location>
</feature>
<evidence type="ECO:0000256" key="4">
    <source>
        <dbReference type="ARBA" id="ARBA00023136"/>
    </source>
</evidence>
<comment type="caution">
    <text evidence="6">The sequence shown here is derived from an EMBL/GenBank/DDBJ whole genome shotgun (WGS) entry which is preliminary data.</text>
</comment>
<dbReference type="STRING" id="1798652.A3A43_00235"/>
<evidence type="ECO:0000313" key="7">
    <source>
        <dbReference type="Proteomes" id="UP000178495"/>
    </source>
</evidence>
<dbReference type="AlphaFoldDB" id="A0A1G2CK91"/>
<feature type="transmembrane region" description="Helical" evidence="5">
    <location>
        <begin position="12"/>
        <end position="36"/>
    </location>
</feature>
<feature type="transmembrane region" description="Helical" evidence="5">
    <location>
        <begin position="42"/>
        <end position="63"/>
    </location>
</feature>
<evidence type="ECO:0000313" key="6">
    <source>
        <dbReference type="EMBL" id="OGZ01061.1"/>
    </source>
</evidence>
<keyword evidence="3 5" id="KW-1133">Transmembrane helix</keyword>
<evidence type="ECO:0008006" key="8">
    <source>
        <dbReference type="Google" id="ProtNLM"/>
    </source>
</evidence>
<dbReference type="Proteomes" id="UP000178495">
    <property type="component" value="Unassembled WGS sequence"/>
</dbReference>
<evidence type="ECO:0000256" key="5">
    <source>
        <dbReference type="SAM" id="Phobius"/>
    </source>
</evidence>
<name>A0A1G2CK91_9BACT</name>
<dbReference type="GO" id="GO:0030026">
    <property type="term" value="P:intracellular manganese ion homeostasis"/>
    <property type="evidence" value="ECO:0007669"/>
    <property type="project" value="InterPro"/>
</dbReference>
<evidence type="ECO:0000256" key="3">
    <source>
        <dbReference type="ARBA" id="ARBA00022989"/>
    </source>
</evidence>
<organism evidence="6 7">
    <name type="scientific">Candidatus Liptonbacteria bacterium RIFCSPLOWO2_01_FULL_56_20</name>
    <dbReference type="NCBI Taxonomy" id="1798652"/>
    <lineage>
        <taxon>Bacteria</taxon>
        <taxon>Candidatus Liptoniibacteriota</taxon>
    </lineage>
</organism>
<reference evidence="6 7" key="1">
    <citation type="journal article" date="2016" name="Nat. Commun.">
        <title>Thousands of microbial genomes shed light on interconnected biogeochemical processes in an aquifer system.</title>
        <authorList>
            <person name="Anantharaman K."/>
            <person name="Brown C.T."/>
            <person name="Hug L.A."/>
            <person name="Sharon I."/>
            <person name="Castelle C.J."/>
            <person name="Probst A.J."/>
            <person name="Thomas B.C."/>
            <person name="Singh A."/>
            <person name="Wilkins M.J."/>
            <person name="Karaoz U."/>
            <person name="Brodie E.L."/>
            <person name="Williams K.H."/>
            <person name="Hubbard S.S."/>
            <person name="Banfield J.F."/>
        </authorList>
    </citation>
    <scope>NUCLEOTIDE SEQUENCE [LARGE SCALE GENOMIC DNA]</scope>
</reference>
<protein>
    <recommendedName>
        <fullName evidence="8">VIT family protein</fullName>
    </recommendedName>
</protein>
<comment type="subcellular location">
    <subcellularLocation>
        <location evidence="1">Endomembrane system</location>
        <topology evidence="1">Multi-pass membrane protein</topology>
    </subcellularLocation>
</comment>
<keyword evidence="4 5" id="KW-0472">Membrane</keyword>
<proteinExistence type="predicted"/>